<evidence type="ECO:0000313" key="4">
    <source>
        <dbReference type="Proteomes" id="UP000692816"/>
    </source>
</evidence>
<dbReference type="SUPFAM" id="SSF53098">
    <property type="entry name" value="Ribonuclease H-like"/>
    <property type="match status" value="1"/>
</dbReference>
<organism evidence="3 4">
    <name type="scientific">Bradyrhizobium quebecense</name>
    <dbReference type="NCBI Taxonomy" id="2748629"/>
    <lineage>
        <taxon>Bacteria</taxon>
        <taxon>Pseudomonadati</taxon>
        <taxon>Pseudomonadota</taxon>
        <taxon>Alphaproteobacteria</taxon>
        <taxon>Hyphomicrobiales</taxon>
        <taxon>Nitrobacteraceae</taxon>
        <taxon>Bradyrhizobium</taxon>
    </lineage>
</organism>
<dbReference type="Proteomes" id="UP000692816">
    <property type="component" value="Unassembled WGS sequence"/>
</dbReference>
<gene>
    <name evidence="3" type="ORF">J4P68_05945</name>
</gene>
<proteinExistence type="predicted"/>
<feature type="domain" description="Integrase catalytic" evidence="2">
    <location>
        <begin position="262"/>
        <end position="472"/>
    </location>
</feature>
<dbReference type="RefSeq" id="WP_207831151.1">
    <property type="nucleotide sequence ID" value="NZ_CP088282.1"/>
</dbReference>
<feature type="compositionally biased region" description="Basic and acidic residues" evidence="1">
    <location>
        <begin position="762"/>
        <end position="782"/>
    </location>
</feature>
<accession>A0ABS3MBX5</accession>
<feature type="compositionally biased region" description="Basic residues" evidence="1">
    <location>
        <begin position="716"/>
        <end position="727"/>
    </location>
</feature>
<sequence length="782" mass="89511">MTTLGIKAGDIYEFSDGRHRFIEEWDDGTLWFVKETTKKRVPLDEPALVKMLDIGAARRIDIFRRTDGKPQSCNDNAEFGPGEEHSPDGVRARTFQWFVRRWDNTPGATLGKKGLAKFILLAKRDQPVHLDWPVKPERLYDAITKCGEPGNRPLRLFRSRRGKSQRKRFDRFVETALGETIVFYWDLRPRTFDDAFGFFRAKIAAENARRREAGEKEIEKYPRRPETIRRRINKTINRENWAKKYSVHEATLKFAGIKDSPTADSPLEIVIVDHTRADAWTVLDTTTGLPLRRPTLTIAIDVCTRIILGYVVTYEDPSIYNVMTCLKRVVRSKTYVPHVFPDIDYHPDAWDGWGLPEALLVDSGWEFKSPSFQDALRDVGIEPIWSPVHRPTYKAIGERFFHTFNQKLLHKIPGAVPWGPTEARLIDHEPRKEATISLGMLDELIHEAIQDYHLSEHASLDESPASAWKRKLKTRRIISDVHSLDALLGRTARVRFTRKGVKFRHQVFHDADTVSRILGPMSALAKRRDQSHSPVGSARCWAKIRYDDLDASCVRIWNDAVNPPRWETLPNRDRKFVYGLKIDGAQRDARRELPIPISFWHADQIREYAKKNGFRFRTDEEKWVARNKLRAKWEKTAGLLPLRETKDAIRGLAQSQGGFEQLVKVKSPPLAVEASQVVFATAPATPGGMARATLVPQQVAAMERETDEYFQPKARGPGRKGQAKAKRTARDKAEAAADERAEKAVERVKERARKAAAPKKAPAHEPEAKLERAVIDKYLDEE</sequence>
<dbReference type="Gene3D" id="3.30.420.10">
    <property type="entry name" value="Ribonuclease H-like superfamily/Ribonuclease H"/>
    <property type="match status" value="1"/>
</dbReference>
<reference evidence="3" key="1">
    <citation type="journal article" date="2021" name="Int. J. Syst. Evol. Microbiol.">
        <title>Bradyrhizobium septentrionale sp. nov. (sv. septentrionale) and Bradyrhizobium quebecense sp. nov. (sv. septentrionale) associated with legumes native to Canada possess rearranged symbiosis genes and numerous insertion sequences.</title>
        <authorList>
            <person name="Bromfield E.S.P."/>
            <person name="Cloutier S."/>
        </authorList>
    </citation>
    <scope>NUCLEOTIDE SEQUENCE</scope>
    <source>
        <strain evidence="3">12S5</strain>
    </source>
</reference>
<feature type="region of interest" description="Disordered" evidence="1">
    <location>
        <begin position="707"/>
        <end position="782"/>
    </location>
</feature>
<dbReference type="InterPro" id="IPR036397">
    <property type="entry name" value="RNaseH_sf"/>
</dbReference>
<evidence type="ECO:0000259" key="2">
    <source>
        <dbReference type="PROSITE" id="PS50994"/>
    </source>
</evidence>
<evidence type="ECO:0000313" key="3">
    <source>
        <dbReference type="EMBL" id="MBO1428971.1"/>
    </source>
</evidence>
<feature type="compositionally biased region" description="Basic and acidic residues" evidence="1">
    <location>
        <begin position="728"/>
        <end position="749"/>
    </location>
</feature>
<evidence type="ECO:0000256" key="1">
    <source>
        <dbReference type="SAM" id="MobiDB-lite"/>
    </source>
</evidence>
<name>A0ABS3MBX5_9BRAD</name>
<dbReference type="InterPro" id="IPR001584">
    <property type="entry name" value="Integrase_cat-core"/>
</dbReference>
<keyword evidence="4" id="KW-1185">Reference proteome</keyword>
<protein>
    <submittedName>
        <fullName evidence="3">Transposase family protein</fullName>
    </submittedName>
</protein>
<dbReference type="EMBL" id="JAGEPA010000001">
    <property type="protein sequence ID" value="MBO1428971.1"/>
    <property type="molecule type" value="Genomic_DNA"/>
</dbReference>
<dbReference type="InterPro" id="IPR012337">
    <property type="entry name" value="RNaseH-like_sf"/>
</dbReference>
<comment type="caution">
    <text evidence="3">The sequence shown here is derived from an EMBL/GenBank/DDBJ whole genome shotgun (WGS) entry which is preliminary data.</text>
</comment>
<feature type="region of interest" description="Disordered" evidence="1">
    <location>
        <begin position="67"/>
        <end position="88"/>
    </location>
</feature>
<dbReference type="PROSITE" id="PS50994">
    <property type="entry name" value="INTEGRASE"/>
    <property type="match status" value="1"/>
</dbReference>